<keyword evidence="3" id="KW-0813">Transport</keyword>
<gene>
    <name evidence="9" type="ORF">BDZ31_003845</name>
</gene>
<dbReference type="GO" id="GO:0005886">
    <property type="term" value="C:plasma membrane"/>
    <property type="evidence" value="ECO:0007669"/>
    <property type="project" value="UniProtKB-SubCell"/>
</dbReference>
<accession>A0A840IH49</accession>
<dbReference type="PROSITE" id="PS00211">
    <property type="entry name" value="ABC_TRANSPORTER_1"/>
    <property type="match status" value="1"/>
</dbReference>
<evidence type="ECO:0000313" key="9">
    <source>
        <dbReference type="EMBL" id="MBB4664242.1"/>
    </source>
</evidence>
<organism evidence="9 10">
    <name type="scientific">Conexibacter arvalis</name>
    <dbReference type="NCBI Taxonomy" id="912552"/>
    <lineage>
        <taxon>Bacteria</taxon>
        <taxon>Bacillati</taxon>
        <taxon>Actinomycetota</taxon>
        <taxon>Thermoleophilia</taxon>
        <taxon>Solirubrobacterales</taxon>
        <taxon>Conexibacteraceae</taxon>
        <taxon>Conexibacter</taxon>
    </lineage>
</organism>
<dbReference type="InterPro" id="IPR050388">
    <property type="entry name" value="ABC_Ni/Peptide_Import"/>
</dbReference>
<keyword evidence="4" id="KW-1003">Cell membrane</keyword>
<dbReference type="GO" id="GO:0015833">
    <property type="term" value="P:peptide transport"/>
    <property type="evidence" value="ECO:0007669"/>
    <property type="project" value="InterPro"/>
</dbReference>
<dbReference type="GO" id="GO:0005524">
    <property type="term" value="F:ATP binding"/>
    <property type="evidence" value="ECO:0007669"/>
    <property type="project" value="UniProtKB-KW"/>
</dbReference>
<dbReference type="SUPFAM" id="SSF52540">
    <property type="entry name" value="P-loop containing nucleoside triphosphate hydrolases"/>
    <property type="match status" value="1"/>
</dbReference>
<protein>
    <submittedName>
        <fullName evidence="9">Oligopeptide/dipeptide ABC transporter ATP-binding protein</fullName>
    </submittedName>
</protein>
<dbReference type="PROSITE" id="PS50893">
    <property type="entry name" value="ABC_TRANSPORTER_2"/>
    <property type="match status" value="1"/>
</dbReference>
<dbReference type="PANTHER" id="PTHR43297">
    <property type="entry name" value="OLIGOPEPTIDE TRANSPORT ATP-BINDING PROTEIN APPD"/>
    <property type="match status" value="1"/>
</dbReference>
<sequence length="333" mass="35984">MSEPLLEVRDLSMTIGGRRRRRTILRDVSLRLDAGRTLGLVGESGSGKSMTARSILRLLPAGARTEGTVRFDGASLPDLSPAQLRRVRAHEIAMVFQDPRAHVNPVRTIGDFLTEALVLNDGVAAAEARDRARAGLADVGLSEPDRRLDQHPHELSGGMLQRVMIAAALLARPRLLLADEPTTALDVTTQSEVMAIVDELRRELGTAMLFITHDLELAAAVCDELAVMYAGEIVERAPAAQLVSSPRHPYTAALLAARPSVERRRARMATVGGRPIAAYEAGSGCSFAPRCPHAEERCRTAQALRPLGTAEVRCCRAEELETAAAERGEEAVR</sequence>
<evidence type="ECO:0000313" key="10">
    <source>
        <dbReference type="Proteomes" id="UP000585272"/>
    </source>
</evidence>
<keyword evidence="10" id="KW-1185">Reference proteome</keyword>
<keyword evidence="5" id="KW-0547">Nucleotide-binding</keyword>
<evidence type="ECO:0000256" key="6">
    <source>
        <dbReference type="ARBA" id="ARBA00022840"/>
    </source>
</evidence>
<dbReference type="GO" id="GO:0016887">
    <property type="term" value="F:ATP hydrolysis activity"/>
    <property type="evidence" value="ECO:0007669"/>
    <property type="project" value="InterPro"/>
</dbReference>
<keyword evidence="7" id="KW-0472">Membrane</keyword>
<comment type="subcellular location">
    <subcellularLocation>
        <location evidence="1">Cell membrane</location>
        <topology evidence="1">Peripheral membrane protein</topology>
    </subcellularLocation>
</comment>
<evidence type="ECO:0000256" key="1">
    <source>
        <dbReference type="ARBA" id="ARBA00004202"/>
    </source>
</evidence>
<dbReference type="InterPro" id="IPR017871">
    <property type="entry name" value="ABC_transporter-like_CS"/>
</dbReference>
<dbReference type="Gene3D" id="3.40.50.300">
    <property type="entry name" value="P-loop containing nucleotide triphosphate hydrolases"/>
    <property type="match status" value="1"/>
</dbReference>
<proteinExistence type="inferred from homology"/>
<dbReference type="FunFam" id="3.40.50.300:FF:000016">
    <property type="entry name" value="Oligopeptide ABC transporter ATP-binding component"/>
    <property type="match status" value="1"/>
</dbReference>
<evidence type="ECO:0000259" key="8">
    <source>
        <dbReference type="PROSITE" id="PS50893"/>
    </source>
</evidence>
<evidence type="ECO:0000256" key="3">
    <source>
        <dbReference type="ARBA" id="ARBA00022448"/>
    </source>
</evidence>
<reference evidence="9 10" key="1">
    <citation type="submission" date="2020-08" db="EMBL/GenBank/DDBJ databases">
        <title>Genomic Encyclopedia of Archaeal and Bacterial Type Strains, Phase II (KMG-II): from individual species to whole genera.</title>
        <authorList>
            <person name="Goeker M."/>
        </authorList>
    </citation>
    <scope>NUCLEOTIDE SEQUENCE [LARGE SCALE GENOMIC DNA]</scope>
    <source>
        <strain evidence="9 10">DSM 23288</strain>
    </source>
</reference>
<dbReference type="CDD" id="cd03257">
    <property type="entry name" value="ABC_NikE_OppD_transporters"/>
    <property type="match status" value="1"/>
</dbReference>
<dbReference type="InterPro" id="IPR013563">
    <property type="entry name" value="Oligopep_ABC_C"/>
</dbReference>
<evidence type="ECO:0000256" key="7">
    <source>
        <dbReference type="ARBA" id="ARBA00023136"/>
    </source>
</evidence>
<evidence type="ECO:0000256" key="5">
    <source>
        <dbReference type="ARBA" id="ARBA00022741"/>
    </source>
</evidence>
<dbReference type="Pfam" id="PF08352">
    <property type="entry name" value="oligo_HPY"/>
    <property type="match status" value="1"/>
</dbReference>
<dbReference type="InterPro" id="IPR003593">
    <property type="entry name" value="AAA+_ATPase"/>
</dbReference>
<dbReference type="EMBL" id="JACHNU010000006">
    <property type="protein sequence ID" value="MBB4664242.1"/>
    <property type="molecule type" value="Genomic_DNA"/>
</dbReference>
<name>A0A840IH49_9ACTN</name>
<comment type="caution">
    <text evidence="9">The sequence shown here is derived from an EMBL/GenBank/DDBJ whole genome shotgun (WGS) entry which is preliminary data.</text>
</comment>
<dbReference type="Pfam" id="PF00005">
    <property type="entry name" value="ABC_tran"/>
    <property type="match status" value="1"/>
</dbReference>
<dbReference type="AlphaFoldDB" id="A0A840IH49"/>
<evidence type="ECO:0000256" key="2">
    <source>
        <dbReference type="ARBA" id="ARBA00005417"/>
    </source>
</evidence>
<dbReference type="RefSeq" id="WP_343075635.1">
    <property type="nucleotide sequence ID" value="NZ_JACHNU010000006.1"/>
</dbReference>
<evidence type="ECO:0000256" key="4">
    <source>
        <dbReference type="ARBA" id="ARBA00022475"/>
    </source>
</evidence>
<feature type="domain" description="ABC transporter" evidence="8">
    <location>
        <begin position="6"/>
        <end position="255"/>
    </location>
</feature>
<dbReference type="InterPro" id="IPR003439">
    <property type="entry name" value="ABC_transporter-like_ATP-bd"/>
</dbReference>
<keyword evidence="6 9" id="KW-0067">ATP-binding</keyword>
<comment type="similarity">
    <text evidence="2">Belongs to the ABC transporter superfamily.</text>
</comment>
<dbReference type="PANTHER" id="PTHR43297:SF2">
    <property type="entry name" value="DIPEPTIDE TRANSPORT ATP-BINDING PROTEIN DPPD"/>
    <property type="match status" value="1"/>
</dbReference>
<dbReference type="InterPro" id="IPR027417">
    <property type="entry name" value="P-loop_NTPase"/>
</dbReference>
<dbReference type="NCBIfam" id="TIGR01727">
    <property type="entry name" value="oligo_HPY"/>
    <property type="match status" value="1"/>
</dbReference>
<dbReference type="Proteomes" id="UP000585272">
    <property type="component" value="Unassembled WGS sequence"/>
</dbReference>
<dbReference type="SMART" id="SM00382">
    <property type="entry name" value="AAA"/>
    <property type="match status" value="1"/>
</dbReference>